<gene>
    <name evidence="1" type="ORF">OSB04_019027</name>
</gene>
<evidence type="ECO:0000313" key="2">
    <source>
        <dbReference type="Proteomes" id="UP001172457"/>
    </source>
</evidence>
<comment type="caution">
    <text evidence="1">The sequence shown here is derived from an EMBL/GenBank/DDBJ whole genome shotgun (WGS) entry which is preliminary data.</text>
</comment>
<dbReference type="Proteomes" id="UP001172457">
    <property type="component" value="Chromosome 5"/>
</dbReference>
<sequence length="106" mass="12240">MPPSACLLMRTCAGGDVGLLSSGERLVRVSWAVIKLSRRRLRVYQWNRDLLKTNQGRQKSHADKVRLDLEFDVERSKLTLERKTKSLRNKDIGIGNVQREHRKGLE</sequence>
<protein>
    <submittedName>
        <fullName evidence="1">Uncharacterized protein</fullName>
    </submittedName>
</protein>
<dbReference type="AlphaFoldDB" id="A0AA38WDU2"/>
<name>A0AA38WDU2_9ASTR</name>
<reference evidence="1" key="1">
    <citation type="submission" date="2023-03" db="EMBL/GenBank/DDBJ databases">
        <title>Chromosome-scale reference genome and RAD-based genetic map of yellow starthistle (Centaurea solstitialis) reveal putative structural variation and QTLs associated with invader traits.</title>
        <authorList>
            <person name="Reatini B."/>
            <person name="Cang F.A."/>
            <person name="Jiang Q."/>
            <person name="Mckibben M.T.W."/>
            <person name="Barker M.S."/>
            <person name="Rieseberg L.H."/>
            <person name="Dlugosch K.M."/>
        </authorList>
    </citation>
    <scope>NUCLEOTIDE SEQUENCE</scope>
    <source>
        <strain evidence="1">CAN-66</strain>
        <tissue evidence="1">Leaf</tissue>
    </source>
</reference>
<dbReference type="EMBL" id="JARYMX010000005">
    <property type="protein sequence ID" value="KAJ9546484.1"/>
    <property type="molecule type" value="Genomic_DNA"/>
</dbReference>
<keyword evidence="2" id="KW-1185">Reference proteome</keyword>
<evidence type="ECO:0000313" key="1">
    <source>
        <dbReference type="EMBL" id="KAJ9546484.1"/>
    </source>
</evidence>
<organism evidence="1 2">
    <name type="scientific">Centaurea solstitialis</name>
    <name type="common">yellow star-thistle</name>
    <dbReference type="NCBI Taxonomy" id="347529"/>
    <lineage>
        <taxon>Eukaryota</taxon>
        <taxon>Viridiplantae</taxon>
        <taxon>Streptophyta</taxon>
        <taxon>Embryophyta</taxon>
        <taxon>Tracheophyta</taxon>
        <taxon>Spermatophyta</taxon>
        <taxon>Magnoliopsida</taxon>
        <taxon>eudicotyledons</taxon>
        <taxon>Gunneridae</taxon>
        <taxon>Pentapetalae</taxon>
        <taxon>asterids</taxon>
        <taxon>campanulids</taxon>
        <taxon>Asterales</taxon>
        <taxon>Asteraceae</taxon>
        <taxon>Carduoideae</taxon>
        <taxon>Cardueae</taxon>
        <taxon>Centaureinae</taxon>
        <taxon>Centaurea</taxon>
    </lineage>
</organism>
<proteinExistence type="predicted"/>
<accession>A0AA38WDU2</accession>